<dbReference type="InParanoid" id="A0A409VFH3"/>
<dbReference type="OrthoDB" id="416777at2759"/>
<comment type="caution">
    <text evidence="2">The sequence shown here is derived from an EMBL/GenBank/DDBJ whole genome shotgun (WGS) entry which is preliminary data.</text>
</comment>
<accession>A0A409VFH3</accession>
<keyword evidence="1" id="KW-0378">Hydrolase</keyword>
<dbReference type="InterPro" id="IPR019438">
    <property type="entry name" value="Q_salvage"/>
</dbReference>
<sequence>MPPLPASGAYLDAIRQSSRALRVASGISISPESINRLLLSPAFLESFPRVSKDHGLALPLNFSSQLDELNFLSVLSLLNFGSGYRVPLHEQTGRGAWDSIRALLFSMYITSTSGQGDLLSARGLQAMDISKIAEFMGVSLHVERPHDKIPGITVGELGGPLYELVKHIASVLNETGQILQSGGYPNLGSFVVEALQQSRRLQTDSNSDKALDFVLEKLVRAFPAFQDMSEVNGQPIYCFKKALFLIHAIDIRFGSLPSPPFPVPSTVNIPVFSDNVLPSLLVHLGVIDLSSSDELSSLFPASASAETLQALLASAPSSKGTGDKSKSTPQGGPVVTTNQSFILRAAAIDACELIVEAARSLDVETLGDEKYAWVRDVSLPTLDMWLWAVAKDRADYRALPRFVDQNTVFF</sequence>
<dbReference type="PANTHER" id="PTHR21314">
    <property type="entry name" value="QUEUOSINE 5'-PHOSPHATE N-GLYCOSYLASE_HYDROLASE-RELATED"/>
    <property type="match status" value="1"/>
</dbReference>
<comment type="similarity">
    <text evidence="1">Belongs to the QNG1 protein family.</text>
</comment>
<evidence type="ECO:0000313" key="2">
    <source>
        <dbReference type="EMBL" id="PPQ65000.1"/>
    </source>
</evidence>
<gene>
    <name evidence="2" type="ORF">CVT26_015708</name>
</gene>
<dbReference type="GO" id="GO:0016787">
    <property type="term" value="F:hydrolase activity"/>
    <property type="evidence" value="ECO:0007669"/>
    <property type="project" value="UniProtKB-KW"/>
</dbReference>
<dbReference type="Pfam" id="PF10343">
    <property type="entry name" value="Q_salvage"/>
    <property type="match status" value="1"/>
</dbReference>
<comment type="catalytic activity">
    <reaction evidence="1">
        <text>queuosine 5'-phosphate + H2O = queuine + D-ribose 5-phosphate</text>
        <dbReference type="Rhea" id="RHEA:75387"/>
        <dbReference type="ChEBI" id="CHEBI:15377"/>
        <dbReference type="ChEBI" id="CHEBI:17433"/>
        <dbReference type="ChEBI" id="CHEBI:78346"/>
        <dbReference type="ChEBI" id="CHEBI:194371"/>
    </reaction>
    <physiologicalReaction direction="left-to-right" evidence="1">
        <dbReference type="Rhea" id="RHEA:75388"/>
    </physiologicalReaction>
</comment>
<dbReference type="PANTHER" id="PTHR21314:SF1">
    <property type="entry name" value="QUEUOSINE SALVAGE PROTEIN"/>
    <property type="match status" value="1"/>
</dbReference>
<dbReference type="GO" id="GO:0006400">
    <property type="term" value="P:tRNA modification"/>
    <property type="evidence" value="ECO:0007669"/>
    <property type="project" value="TreeGrafter"/>
</dbReference>
<name>A0A409VFH3_9AGAR</name>
<proteinExistence type="inferred from homology"/>
<dbReference type="AlphaFoldDB" id="A0A409VFH3"/>
<evidence type="ECO:0000256" key="1">
    <source>
        <dbReference type="RuleBase" id="RU365002"/>
    </source>
</evidence>
<organism evidence="2 3">
    <name type="scientific">Gymnopilus dilepis</name>
    <dbReference type="NCBI Taxonomy" id="231916"/>
    <lineage>
        <taxon>Eukaryota</taxon>
        <taxon>Fungi</taxon>
        <taxon>Dikarya</taxon>
        <taxon>Basidiomycota</taxon>
        <taxon>Agaricomycotina</taxon>
        <taxon>Agaricomycetes</taxon>
        <taxon>Agaricomycetidae</taxon>
        <taxon>Agaricales</taxon>
        <taxon>Agaricineae</taxon>
        <taxon>Hymenogastraceae</taxon>
        <taxon>Gymnopilus</taxon>
    </lineage>
</organism>
<dbReference type="EC" id="3.2.2.-" evidence="1"/>
<keyword evidence="3" id="KW-1185">Reference proteome</keyword>
<comment type="function">
    <text evidence="1">Catalyzes the hydrolysis of queuosine 5'-phosphate, releasing the nucleobase queuine (q). Is required for salvage of queuine from exogenous queuosine (Q) that is imported and then converted to queuosine 5'-phosphate intracellularly.</text>
</comment>
<evidence type="ECO:0000313" key="3">
    <source>
        <dbReference type="Proteomes" id="UP000284706"/>
    </source>
</evidence>
<protein>
    <recommendedName>
        <fullName evidence="1">Queuosine 5'-phosphate N-glycosylase/hydrolase</fullName>
        <ecNumber evidence="1">3.2.2.-</ecNumber>
    </recommendedName>
    <alternativeName>
        <fullName evidence="1">Queuosine-nucleotide N-glycosylase/hydrolase</fullName>
    </alternativeName>
</protein>
<dbReference type="Proteomes" id="UP000284706">
    <property type="component" value="Unassembled WGS sequence"/>
</dbReference>
<dbReference type="EMBL" id="NHYE01005659">
    <property type="protein sequence ID" value="PPQ65000.1"/>
    <property type="molecule type" value="Genomic_DNA"/>
</dbReference>
<reference evidence="2 3" key="1">
    <citation type="journal article" date="2018" name="Evol. Lett.">
        <title>Horizontal gene cluster transfer increased hallucinogenic mushroom diversity.</title>
        <authorList>
            <person name="Reynolds H.T."/>
            <person name="Vijayakumar V."/>
            <person name="Gluck-Thaler E."/>
            <person name="Korotkin H.B."/>
            <person name="Matheny P.B."/>
            <person name="Slot J.C."/>
        </authorList>
    </citation>
    <scope>NUCLEOTIDE SEQUENCE [LARGE SCALE GENOMIC DNA]</scope>
    <source>
        <strain evidence="2 3">SRW20</strain>
    </source>
</reference>